<dbReference type="GO" id="GO:0010498">
    <property type="term" value="P:proteasomal protein catabolic process"/>
    <property type="evidence" value="ECO:0007669"/>
    <property type="project" value="UniProtKB-ARBA"/>
</dbReference>
<name>A0ABD0J6U9_9CAEN</name>
<feature type="compositionally biased region" description="Low complexity" evidence="3">
    <location>
        <begin position="235"/>
        <end position="248"/>
    </location>
</feature>
<comment type="caution">
    <text evidence="6">The sequence shown here is derived from an EMBL/GenBank/DDBJ whole genome shotgun (WGS) entry which is preliminary data.</text>
</comment>
<comment type="similarity">
    <text evidence="1">Belongs to the UFD1 family.</text>
</comment>
<reference evidence="6" key="1">
    <citation type="submission" date="2020-09" db="EMBL/GenBank/DDBJ databases">
        <authorList>
            <person name="Won Y."/>
        </authorList>
    </citation>
    <scope>NUCLEOTIDE SEQUENCE</scope>
    <source>
        <strain evidence="6">Wonlab-2016</strain>
        <tissue evidence="6">Foot muscle</tissue>
    </source>
</reference>
<feature type="domain" description="Ubiquitin fusion degradation protein UFD1 N-terminal subdomain 1" evidence="4">
    <location>
        <begin position="11"/>
        <end position="106"/>
    </location>
</feature>
<dbReference type="AlphaFoldDB" id="A0ABD0J6U9"/>
<accession>A0ABD0J6U9</accession>
<dbReference type="InterPro" id="IPR055418">
    <property type="entry name" value="UFD1_N2"/>
</dbReference>
<gene>
    <name evidence="7" type="ORF">BaRGS_00037524</name>
    <name evidence="6" type="ORF">BaRGS_00038588</name>
</gene>
<dbReference type="InterPro" id="IPR004854">
    <property type="entry name" value="Ufd1-like"/>
</dbReference>
<dbReference type="Gene3D" id="2.40.40.50">
    <property type="entry name" value="Ubiquitin fusion degradation protein UFD1, N-terminal domain"/>
    <property type="match status" value="1"/>
</dbReference>
<dbReference type="FunFam" id="2.40.40.50:FF:000001">
    <property type="entry name" value="Ubiquitin fusion degradation protein 1 homolog"/>
    <property type="match status" value="1"/>
</dbReference>
<evidence type="ECO:0000256" key="3">
    <source>
        <dbReference type="SAM" id="MobiDB-lite"/>
    </source>
</evidence>
<dbReference type="EMBL" id="JACVVK020000565">
    <property type="protein sequence ID" value="KAK7465914.1"/>
    <property type="molecule type" value="Genomic_DNA"/>
</dbReference>
<dbReference type="EMBL" id="JACVVK020000629">
    <property type="protein sequence ID" value="KAK7462006.1"/>
    <property type="molecule type" value="Genomic_DNA"/>
</dbReference>
<dbReference type="Gene3D" id="3.10.330.10">
    <property type="match status" value="1"/>
</dbReference>
<evidence type="ECO:0008006" key="9">
    <source>
        <dbReference type="Google" id="ProtNLM"/>
    </source>
</evidence>
<reference evidence="6" key="3">
    <citation type="submission" date="2023-01" db="EMBL/GenBank/DDBJ databases">
        <authorList>
            <person name="Patra A."/>
        </authorList>
    </citation>
    <scope>NUCLEOTIDE SEQUENCE</scope>
    <source>
        <strain evidence="6">Wonlab-2016</strain>
        <tissue evidence="6">Foot muscle</tissue>
    </source>
</reference>
<dbReference type="Pfam" id="PF03152">
    <property type="entry name" value="UFD1_N1"/>
    <property type="match status" value="1"/>
</dbReference>
<dbReference type="FunFam" id="3.10.330.10:FF:000002">
    <property type="entry name" value="ubiquitin fusion degradation protein 1 homolog"/>
    <property type="match status" value="1"/>
</dbReference>
<evidence type="ECO:0000313" key="7">
    <source>
        <dbReference type="EMBL" id="KAK7465914.1"/>
    </source>
</evidence>
<organism evidence="6 8">
    <name type="scientific">Batillaria attramentaria</name>
    <dbReference type="NCBI Taxonomy" id="370345"/>
    <lineage>
        <taxon>Eukaryota</taxon>
        <taxon>Metazoa</taxon>
        <taxon>Spiralia</taxon>
        <taxon>Lophotrochozoa</taxon>
        <taxon>Mollusca</taxon>
        <taxon>Gastropoda</taxon>
        <taxon>Caenogastropoda</taxon>
        <taxon>Sorbeoconcha</taxon>
        <taxon>Cerithioidea</taxon>
        <taxon>Batillariidae</taxon>
        <taxon>Batillaria</taxon>
    </lineage>
</organism>
<feature type="compositionally biased region" description="Polar residues" evidence="3">
    <location>
        <begin position="261"/>
        <end position="273"/>
    </location>
</feature>
<keyword evidence="2" id="KW-0833">Ubl conjugation pathway</keyword>
<evidence type="ECO:0000259" key="4">
    <source>
        <dbReference type="Pfam" id="PF03152"/>
    </source>
</evidence>
<dbReference type="PANTHER" id="PTHR12555">
    <property type="entry name" value="UBIQUITIN FUSION DEGRADATON PROTEIN 1"/>
    <property type="match status" value="1"/>
</dbReference>
<dbReference type="InterPro" id="IPR055417">
    <property type="entry name" value="UFD1_N1"/>
</dbReference>
<dbReference type="Pfam" id="PF24842">
    <property type="entry name" value="UFD1_N2"/>
    <property type="match status" value="1"/>
</dbReference>
<evidence type="ECO:0000259" key="5">
    <source>
        <dbReference type="Pfam" id="PF24842"/>
    </source>
</evidence>
<dbReference type="InterPro" id="IPR042299">
    <property type="entry name" value="Ufd1-like_Nn"/>
</dbReference>
<protein>
    <recommendedName>
        <fullName evidence="9">Ubiquitin fusion degradaton protein</fullName>
    </recommendedName>
</protein>
<dbReference type="Proteomes" id="UP001519460">
    <property type="component" value="Unassembled WGS sequence"/>
</dbReference>
<keyword evidence="8" id="KW-1185">Reference proteome</keyword>
<evidence type="ECO:0000313" key="6">
    <source>
        <dbReference type="EMBL" id="KAK7462006.1"/>
    </source>
</evidence>
<proteinExistence type="inferred from homology"/>
<dbReference type="PANTHER" id="PTHR12555:SF13">
    <property type="entry name" value="UBIQUITIN RECOGNITION FACTOR IN ER-ASSOCIATED DEGRADATION PROTEIN 1"/>
    <property type="match status" value="1"/>
</dbReference>
<evidence type="ECO:0000256" key="1">
    <source>
        <dbReference type="ARBA" id="ARBA00006043"/>
    </source>
</evidence>
<evidence type="ECO:0000256" key="2">
    <source>
        <dbReference type="ARBA" id="ARBA00022786"/>
    </source>
</evidence>
<feature type="region of interest" description="Disordered" evidence="3">
    <location>
        <begin position="188"/>
        <end position="296"/>
    </location>
</feature>
<evidence type="ECO:0000313" key="8">
    <source>
        <dbReference type="Proteomes" id="UP001519460"/>
    </source>
</evidence>
<sequence length="296" mass="33313">MFPEMPVGRTFSTTYRCYSVTMLGDREDVERGGKIIMPPSALDQLTRLNIQYPMLFKLTNKQTRRETHCGVLEFVADEGRIYIPYWMMRNLLLDEGGLVQVENVSLSVATFAKFQPQSPDFLDITNPKAVLENALRNFACLSQGDVVAIKYNDKVYELCVLETKPGKAVSIIECDMNVDFAAPVGYQEPQRQTQTDEGKNEADGQPMETDEDDDSFRPFIGQGNRLDGKKKGTESSPQPQSSGGPRRGIPNYNHKRGTITFIRNSRPVTNGNTEETDKSFEAFSGEGQSLRRKSRK</sequence>
<feature type="domain" description="Ubiquitin fusion degradation protein UFD1 N-terminal subdomain 2" evidence="5">
    <location>
        <begin position="109"/>
        <end position="183"/>
    </location>
</feature>
<reference evidence="6 8" key="2">
    <citation type="journal article" date="2023" name="Sci. Data">
        <title>Genome assembly of the Korean intertidal mud-creeper Batillaria attramentaria.</title>
        <authorList>
            <person name="Patra A.K."/>
            <person name="Ho P.T."/>
            <person name="Jun S."/>
            <person name="Lee S.J."/>
            <person name="Kim Y."/>
            <person name="Won Y.J."/>
        </authorList>
    </citation>
    <scope>NUCLEOTIDE SEQUENCE [LARGE SCALE GENOMIC DNA]</scope>
    <source>
        <strain evidence="6">Wonlab-2016</strain>
    </source>
</reference>